<dbReference type="Proteomes" id="UP000243459">
    <property type="component" value="Chromosome 7"/>
</dbReference>
<organism evidence="2 3">
    <name type="scientific">Asparagus officinalis</name>
    <name type="common">Garden asparagus</name>
    <dbReference type="NCBI Taxonomy" id="4686"/>
    <lineage>
        <taxon>Eukaryota</taxon>
        <taxon>Viridiplantae</taxon>
        <taxon>Streptophyta</taxon>
        <taxon>Embryophyta</taxon>
        <taxon>Tracheophyta</taxon>
        <taxon>Spermatophyta</taxon>
        <taxon>Magnoliopsida</taxon>
        <taxon>Liliopsida</taxon>
        <taxon>Asparagales</taxon>
        <taxon>Asparagaceae</taxon>
        <taxon>Asparagoideae</taxon>
        <taxon>Asparagus</taxon>
    </lineage>
</organism>
<gene>
    <name evidence="2" type="ORF">A4U43_C07F19790</name>
</gene>
<name>A0A5P1EGQ2_ASPOF</name>
<dbReference type="AlphaFoldDB" id="A0A5P1EGQ2"/>
<accession>A0A5P1EGQ2</accession>
<evidence type="ECO:0000256" key="1">
    <source>
        <dbReference type="SAM" id="MobiDB-lite"/>
    </source>
</evidence>
<feature type="region of interest" description="Disordered" evidence="1">
    <location>
        <begin position="49"/>
        <end position="104"/>
    </location>
</feature>
<feature type="compositionally biased region" description="Basic and acidic residues" evidence="1">
    <location>
        <begin position="53"/>
        <end position="88"/>
    </location>
</feature>
<sequence>MSSLLLLDSNPPRWEMPRAREDQGPTAQAMLGLSSLESQSQAAPCIVSSSCNTKEEPPVARPRESQPQEIEDAKLFSKEEGPKSDLRIDSGSSPILLGCSHVRM</sequence>
<proteinExistence type="predicted"/>
<reference evidence="3" key="1">
    <citation type="journal article" date="2017" name="Nat. Commun.">
        <title>The asparagus genome sheds light on the origin and evolution of a young Y chromosome.</title>
        <authorList>
            <person name="Harkess A."/>
            <person name="Zhou J."/>
            <person name="Xu C."/>
            <person name="Bowers J.E."/>
            <person name="Van der Hulst R."/>
            <person name="Ayyampalayam S."/>
            <person name="Mercati F."/>
            <person name="Riccardi P."/>
            <person name="McKain M.R."/>
            <person name="Kakrana A."/>
            <person name="Tang H."/>
            <person name="Ray J."/>
            <person name="Groenendijk J."/>
            <person name="Arikit S."/>
            <person name="Mathioni S.M."/>
            <person name="Nakano M."/>
            <person name="Shan H."/>
            <person name="Telgmann-Rauber A."/>
            <person name="Kanno A."/>
            <person name="Yue Z."/>
            <person name="Chen H."/>
            <person name="Li W."/>
            <person name="Chen Y."/>
            <person name="Xu X."/>
            <person name="Zhang Y."/>
            <person name="Luo S."/>
            <person name="Chen H."/>
            <person name="Gao J."/>
            <person name="Mao Z."/>
            <person name="Pires J.C."/>
            <person name="Luo M."/>
            <person name="Kudrna D."/>
            <person name="Wing R.A."/>
            <person name="Meyers B.C."/>
            <person name="Yi K."/>
            <person name="Kong H."/>
            <person name="Lavrijsen P."/>
            <person name="Sunseri F."/>
            <person name="Falavigna A."/>
            <person name="Ye Y."/>
            <person name="Leebens-Mack J.H."/>
            <person name="Chen G."/>
        </authorList>
    </citation>
    <scope>NUCLEOTIDE SEQUENCE [LARGE SCALE GENOMIC DNA]</scope>
    <source>
        <strain evidence="3">cv. DH0086</strain>
    </source>
</reference>
<dbReference type="EMBL" id="CM007387">
    <property type="protein sequence ID" value="ONK63871.1"/>
    <property type="molecule type" value="Genomic_DNA"/>
</dbReference>
<evidence type="ECO:0000313" key="2">
    <source>
        <dbReference type="EMBL" id="ONK63871.1"/>
    </source>
</evidence>
<dbReference type="Gramene" id="ONK63871">
    <property type="protein sequence ID" value="ONK63871"/>
    <property type="gene ID" value="A4U43_C07F19790"/>
</dbReference>
<protein>
    <submittedName>
        <fullName evidence="2">Uncharacterized protein</fullName>
    </submittedName>
</protein>
<feature type="region of interest" description="Disordered" evidence="1">
    <location>
        <begin position="1"/>
        <end position="24"/>
    </location>
</feature>
<evidence type="ECO:0000313" key="3">
    <source>
        <dbReference type="Proteomes" id="UP000243459"/>
    </source>
</evidence>
<keyword evidence="3" id="KW-1185">Reference proteome</keyword>